<gene>
    <name evidence="1" type="ORF">OSR52_07795</name>
</gene>
<evidence type="ECO:0000313" key="1">
    <source>
        <dbReference type="EMBL" id="MDG3585769.1"/>
    </source>
</evidence>
<organism evidence="1 2">
    <name type="scientific">Galbibacter pacificus</name>
    <dbReference type="NCBI Taxonomy" id="2996052"/>
    <lineage>
        <taxon>Bacteria</taxon>
        <taxon>Pseudomonadati</taxon>
        <taxon>Bacteroidota</taxon>
        <taxon>Flavobacteriia</taxon>
        <taxon>Flavobacteriales</taxon>
        <taxon>Flavobacteriaceae</taxon>
        <taxon>Galbibacter</taxon>
    </lineage>
</organism>
<reference evidence="1" key="1">
    <citation type="submission" date="2022-11" db="EMBL/GenBank/DDBJ databases">
        <title>High-quality draft genome sequence of Galbibacter sp. strain CMA-7.</title>
        <authorList>
            <person name="Wei L."/>
            <person name="Dong C."/>
            <person name="Shao Z."/>
        </authorList>
    </citation>
    <scope>NUCLEOTIDE SEQUENCE</scope>
    <source>
        <strain evidence="1">CMA-7</strain>
    </source>
</reference>
<dbReference type="EMBL" id="JAPMUA010000002">
    <property type="protein sequence ID" value="MDG3585769.1"/>
    <property type="molecule type" value="Genomic_DNA"/>
</dbReference>
<proteinExistence type="predicted"/>
<accession>A0ABT6FR67</accession>
<evidence type="ECO:0000313" key="2">
    <source>
        <dbReference type="Proteomes" id="UP001153642"/>
    </source>
</evidence>
<dbReference type="RefSeq" id="WP_277898975.1">
    <property type="nucleotide sequence ID" value="NZ_JAPMUA010000002.1"/>
</dbReference>
<comment type="caution">
    <text evidence="1">The sequence shown here is derived from an EMBL/GenBank/DDBJ whole genome shotgun (WGS) entry which is preliminary data.</text>
</comment>
<dbReference type="Proteomes" id="UP001153642">
    <property type="component" value="Unassembled WGS sequence"/>
</dbReference>
<protein>
    <submittedName>
        <fullName evidence="1">Uncharacterized protein</fullName>
    </submittedName>
</protein>
<name>A0ABT6FR67_9FLAO</name>
<keyword evidence="2" id="KW-1185">Reference proteome</keyword>
<sequence>MATNIISQPEGINNVLSAYNNSIVKWDNNTLSNITYGEVHTSVSTLPFKVYPAPDGTFSINLKDIIKVELGDEPFEDSIEPDLSTGDFIYQDPNLKLTFNPEFRVCNDNATCQGQSIGFRLIKSAEDILGYVQKLNASPNMYLMLPSENNVDFKATYFEGYPFDVALLNVENSKTIKIKNASTGMEVSEATNDINVKRIVVSDGAYDWTSEDILPLTPKQNKLEIYVNDVFKNNLVLDRIDAKCGVYLKWFNRNGAYSYWLFDRFYEDILKTKTDTKNKYYVGYENIENLNKIYQNGNKTIERSYTLTTTVRKEDYKTIESLYMSPFVQMYIHQTPFNQVSNKDFINVEIEDKSYVVSEQKNGKIQVKVTITMPDLFMQNY</sequence>